<dbReference type="Pfam" id="PF03469">
    <property type="entry name" value="XH"/>
    <property type="match status" value="1"/>
</dbReference>
<evidence type="ECO:0000259" key="1">
    <source>
        <dbReference type="Pfam" id="PF03469"/>
    </source>
</evidence>
<keyword evidence="5" id="KW-1267">Proteomics identification</keyword>
<dbReference type="Araport" id="AT1G80970"/>
<dbReference type="InterPro" id="IPR005379">
    <property type="entry name" value="FDM1-5/IDN2_XH"/>
</dbReference>
<keyword evidence="4" id="KW-1185">Reference proteome</keyword>
<organism evidence="3 4">
    <name type="scientific">Arabidopsis thaliana</name>
    <name type="common">Mouse-ear cress</name>
    <dbReference type="NCBI Taxonomy" id="3702"/>
    <lineage>
        <taxon>Eukaryota</taxon>
        <taxon>Viridiplantae</taxon>
        <taxon>Streptophyta</taxon>
        <taxon>Embryophyta</taxon>
        <taxon>Tracheophyta</taxon>
        <taxon>Spermatophyta</taxon>
        <taxon>Magnoliopsida</taxon>
        <taxon>eudicotyledons</taxon>
        <taxon>Gunneridae</taxon>
        <taxon>Pentapetalae</taxon>
        <taxon>rosids</taxon>
        <taxon>malvids</taxon>
        <taxon>Brassicales</taxon>
        <taxon>Brassicaceae</taxon>
        <taxon>Camelineae</taxon>
        <taxon>Arabidopsis</taxon>
    </lineage>
</organism>
<evidence type="ECO:0000313" key="3">
    <source>
        <dbReference type="EMBL" id="AEE36476.1"/>
    </source>
</evidence>
<reference evidence="4" key="2">
    <citation type="journal article" date="2017" name="Plant J.">
        <title>Araport11: a complete reannotation of the Arabidopsis thaliana reference genome.</title>
        <authorList>
            <person name="Cheng C.Y."/>
            <person name="Krishnakumar V."/>
            <person name="Chan A.P."/>
            <person name="Thibaud-Nissen F."/>
            <person name="Schobel S."/>
            <person name="Town C.D."/>
        </authorList>
    </citation>
    <scope>GENOME REANNOTATION</scope>
    <source>
        <strain evidence="4">cv. Columbia</strain>
    </source>
</reference>
<evidence type="ECO:0007829" key="5">
    <source>
        <dbReference type="PeptideAtlas" id="F4HVT8"/>
    </source>
</evidence>
<dbReference type="InParanoid" id="F4HVT8"/>
<evidence type="ECO:0000313" key="2">
    <source>
        <dbReference type="Araport" id="AT1G80970"/>
    </source>
</evidence>
<dbReference type="EMBL" id="CP002684">
    <property type="protein sequence ID" value="AEE36476.1"/>
    <property type="molecule type" value="Genomic_DNA"/>
</dbReference>
<feature type="domain" description="Factor of DNA methylation 1-5/IDN2" evidence="1">
    <location>
        <begin position="82"/>
        <end position="204"/>
    </location>
</feature>
<name>F4HVT8_ARATH</name>
<gene>
    <name evidence="2 3" type="ordered locus">At1g80970</name>
    <name evidence="3" type="ORF">F23A5.33</name>
    <name evidence="3" type="ORF">F23A5_33</name>
</gene>
<dbReference type="FunCoup" id="F4HVT8">
    <property type="interactions" value="15"/>
</dbReference>
<dbReference type="SMR" id="F4HVT8"/>
<sequence>MDEFEGLKREVERLLDMVDSENSDCEEKIAIQEEVGDLPSSSVAVEFLEDEIDRKEEILLAASCTLLNMISGLDHSFDGNERDMGRLQVEEFRAACLGHKVLVNETEEQTFERADLIRTLWQKKILDSVRLAYLQGEKEMPFRPYDQTELEALKTDSGEKVYRLVRKGFREARVAVRTSVDFKPWDLEEGRECTLSELLDQLQALIRGRSVWVAWFKRVVLSDNLSNFWIQKANNKNSWLAYPWIRINLGNGKYCQFWSDH</sequence>
<dbReference type="Proteomes" id="UP000006548">
    <property type="component" value="Chromosome 1"/>
</dbReference>
<dbReference type="KEGG" id="ath:AT1G80970"/>
<dbReference type="PaxDb" id="3702-AT1G80970.2"/>
<dbReference type="TAIR" id="AT1G80970"/>
<dbReference type="ExpressionAtlas" id="F4HVT8">
    <property type="expression patterns" value="baseline and differential"/>
</dbReference>
<protein>
    <submittedName>
        <fullName evidence="3">XH domain-containing protein</fullName>
    </submittedName>
</protein>
<accession>F4HVT8</accession>
<dbReference type="AlphaFoldDB" id="F4HVT8"/>
<proteinExistence type="evidence at protein level"/>
<dbReference type="GeneID" id="844437"/>
<reference evidence="3 4" key="1">
    <citation type="journal article" date="2000" name="Nature">
        <title>Sequence and analysis of chromosome 1 of the plant Arabidopsis thaliana.</title>
        <authorList>
            <person name="Theologis A."/>
            <person name="Ecker J.R."/>
            <person name="Palm C.J."/>
            <person name="Federspiel N.A."/>
            <person name="Kaul S."/>
            <person name="White O."/>
            <person name="Alonso J."/>
            <person name="Altafi H."/>
            <person name="Araujo R."/>
            <person name="Bowman C.L."/>
            <person name="Brooks S.Y."/>
            <person name="Buehler E."/>
            <person name="Chan A."/>
            <person name="Chao Q."/>
            <person name="Chen H."/>
            <person name="Cheuk R.F."/>
            <person name="Chin C.W."/>
            <person name="Chung M.K."/>
            <person name="Conn L."/>
            <person name="Conway A.B."/>
            <person name="Conway A.R."/>
            <person name="Creasy T.H."/>
            <person name="Dewar K."/>
            <person name="Dunn P."/>
            <person name="Etgu P."/>
            <person name="Feldblyum T.V."/>
            <person name="Feng J."/>
            <person name="Fong B."/>
            <person name="Fujii C.Y."/>
            <person name="Gill J.E."/>
            <person name="Goldsmith A.D."/>
            <person name="Haas B."/>
            <person name="Hansen N.F."/>
            <person name="Hughes B."/>
            <person name="Huizar L."/>
            <person name="Hunter J.L."/>
            <person name="Jenkins J."/>
            <person name="Johnson-Hopson C."/>
            <person name="Khan S."/>
            <person name="Khaykin E."/>
            <person name="Kim C.J."/>
            <person name="Koo H.L."/>
            <person name="Kremenetskaia I."/>
            <person name="Kurtz D.B."/>
            <person name="Kwan A."/>
            <person name="Lam B."/>
            <person name="Langin-Hooper S."/>
            <person name="Lee A."/>
            <person name="Lee J.M."/>
            <person name="Lenz C.A."/>
            <person name="Li J.H."/>
            <person name="Li Y."/>
            <person name="Lin X."/>
            <person name="Liu S.X."/>
            <person name="Liu Z.A."/>
            <person name="Luros J.S."/>
            <person name="Maiti R."/>
            <person name="Marziali A."/>
            <person name="Militscher J."/>
            <person name="Miranda M."/>
            <person name="Nguyen M."/>
            <person name="Nierman W.C."/>
            <person name="Osborne B.I."/>
            <person name="Pai G."/>
            <person name="Peterson J."/>
            <person name="Pham P.K."/>
            <person name="Rizzo M."/>
            <person name="Rooney T."/>
            <person name="Rowley D."/>
            <person name="Sakano H."/>
            <person name="Salzberg S.L."/>
            <person name="Schwartz J.R."/>
            <person name="Shinn P."/>
            <person name="Southwick A.M."/>
            <person name="Sun H."/>
            <person name="Tallon L.J."/>
            <person name="Tambunga G."/>
            <person name="Toriumi M.J."/>
            <person name="Town C.D."/>
            <person name="Utterback T."/>
            <person name="Van Aken S."/>
            <person name="Vaysberg M."/>
            <person name="Vysotskaia V.S."/>
            <person name="Walker M."/>
            <person name="Wu D."/>
            <person name="Yu G."/>
            <person name="Fraser C.M."/>
            <person name="Venter J.C."/>
            <person name="Davis R.W."/>
        </authorList>
    </citation>
    <scope>NUCLEOTIDE SEQUENCE [LARGE SCALE GENOMIC DNA]</scope>
    <source>
        <strain evidence="4">cv. Columbia</strain>
    </source>
</reference>
<dbReference type="ProteomicsDB" id="208027"/>
<evidence type="ECO:0000313" key="4">
    <source>
        <dbReference type="Proteomes" id="UP000006548"/>
    </source>
</evidence>